<sequence length="131" mass="14336">MQEDIQRANLTLGGPKGSSGAESAINQGRLNSQLLAEEVASGHAFQKHVVERQEFADLGISTKSQFQSFLEKIVSNPAIERRQAVDGTVYYLDSATKTIVIRGQRGEATAFRPDKGGVGWENYIESQVPKK</sequence>
<dbReference type="OrthoDB" id="2664633at2"/>
<evidence type="ECO:0000313" key="3">
    <source>
        <dbReference type="Proteomes" id="UP000265411"/>
    </source>
</evidence>
<reference evidence="2 3" key="1">
    <citation type="journal article" date="2018" name="Syst. Appl. Microbiol.">
        <title>Pseudomonas gallaeciensis sp. nov., isolated from crude-oil-contaminated intertidal sand samples after the Prestige oil spill.</title>
        <authorList>
            <person name="Mulet M."/>
            <person name="Sanchez D."/>
            <person name="Rodriguez A.C."/>
            <person name="Nogales B."/>
            <person name="Bosch R."/>
            <person name="Busquets A."/>
            <person name="Gomila M."/>
            <person name="Lalucat J."/>
            <person name="Garcia-Valdes E."/>
        </authorList>
    </citation>
    <scope>NUCLEOTIDE SEQUENCE [LARGE SCALE GENOMIC DNA]</scope>
    <source>
        <strain evidence="2 3">V113</strain>
    </source>
</reference>
<dbReference type="AlphaFoldDB" id="A0A395QXX7"/>
<evidence type="ECO:0000313" key="2">
    <source>
        <dbReference type="EMBL" id="RGP52727.1"/>
    </source>
</evidence>
<dbReference type="Proteomes" id="UP000265411">
    <property type="component" value="Unassembled WGS sequence"/>
</dbReference>
<proteinExistence type="predicted"/>
<gene>
    <name evidence="2" type="ORF">ASB58_18235</name>
</gene>
<keyword evidence="3" id="KW-1185">Reference proteome</keyword>
<name>A0A395QXX7_9PSED</name>
<comment type="caution">
    <text evidence="2">The sequence shown here is derived from an EMBL/GenBank/DDBJ whole genome shotgun (WGS) entry which is preliminary data.</text>
</comment>
<feature type="region of interest" description="Disordered" evidence="1">
    <location>
        <begin position="1"/>
        <end position="25"/>
    </location>
</feature>
<dbReference type="EMBL" id="LMAZ01000010">
    <property type="protein sequence ID" value="RGP52727.1"/>
    <property type="molecule type" value="Genomic_DNA"/>
</dbReference>
<evidence type="ECO:0000256" key="1">
    <source>
        <dbReference type="SAM" id="MobiDB-lite"/>
    </source>
</evidence>
<accession>A0A395QXX7</accession>
<evidence type="ECO:0008006" key="4">
    <source>
        <dbReference type="Google" id="ProtNLM"/>
    </source>
</evidence>
<organism evidence="2 3">
    <name type="scientific">Pseudomonas abyssi</name>
    <dbReference type="NCBI Taxonomy" id="170540"/>
    <lineage>
        <taxon>Bacteria</taxon>
        <taxon>Pseudomonadati</taxon>
        <taxon>Pseudomonadota</taxon>
        <taxon>Gammaproteobacteria</taxon>
        <taxon>Pseudomonadales</taxon>
        <taxon>Pseudomonadaceae</taxon>
        <taxon>Pseudomonas</taxon>
    </lineage>
</organism>
<protein>
    <recommendedName>
        <fullName evidence="4">Filamentous hemagglutinin</fullName>
    </recommendedName>
</protein>